<sequence>MAFGRQLHQAEGQFRTVRNWNSNVRNVKMDSSCVVVVKPACEVDFATCELKSQRAKVNSKLQNQLAKFSHVTMQRAKIGYFC</sequence>
<protein>
    <submittedName>
        <fullName evidence="1">Uncharacterized protein</fullName>
    </submittedName>
</protein>
<dbReference type="EMBL" id="AM440853">
    <property type="protein sequence ID" value="CAN82721.1"/>
    <property type="molecule type" value="Genomic_DNA"/>
</dbReference>
<dbReference type="AlphaFoldDB" id="A5AZ18"/>
<proteinExistence type="predicted"/>
<evidence type="ECO:0000313" key="1">
    <source>
        <dbReference type="EMBL" id="CAN82721.1"/>
    </source>
</evidence>
<name>A5AZ18_VITVI</name>
<organism evidence="1">
    <name type="scientific">Vitis vinifera</name>
    <name type="common">Grape</name>
    <dbReference type="NCBI Taxonomy" id="29760"/>
    <lineage>
        <taxon>Eukaryota</taxon>
        <taxon>Viridiplantae</taxon>
        <taxon>Streptophyta</taxon>
        <taxon>Embryophyta</taxon>
        <taxon>Tracheophyta</taxon>
        <taxon>Spermatophyta</taxon>
        <taxon>Magnoliopsida</taxon>
        <taxon>eudicotyledons</taxon>
        <taxon>Gunneridae</taxon>
        <taxon>Pentapetalae</taxon>
        <taxon>rosids</taxon>
        <taxon>Vitales</taxon>
        <taxon>Vitaceae</taxon>
        <taxon>Viteae</taxon>
        <taxon>Vitis</taxon>
    </lineage>
</organism>
<accession>A5AZ18</accession>
<reference evidence="1" key="1">
    <citation type="journal article" date="2007" name="PLoS ONE">
        <title>The first genome sequence of an elite grapevine cultivar (Pinot noir Vitis vinifera L.): coping with a highly heterozygous genome.</title>
        <authorList>
            <person name="Velasco R."/>
            <person name="Zharkikh A."/>
            <person name="Troggio M."/>
            <person name="Cartwright D.A."/>
            <person name="Cestaro A."/>
            <person name="Pruss D."/>
            <person name="Pindo M."/>
            <person name="FitzGerald L.M."/>
            <person name="Vezzulli S."/>
            <person name="Reid J."/>
            <person name="Malacarne G."/>
            <person name="Iliev D."/>
            <person name="Coppola G."/>
            <person name="Wardell B."/>
            <person name="Micheletti D."/>
            <person name="Macalma T."/>
            <person name="Facci M."/>
            <person name="Mitchell J.T."/>
            <person name="Perazzolli M."/>
            <person name="Eldredge G."/>
            <person name="Gatto P."/>
            <person name="Oyzerski R."/>
            <person name="Moretto M."/>
            <person name="Gutin N."/>
            <person name="Stefanini M."/>
            <person name="Chen Y."/>
            <person name="Segala C."/>
            <person name="Davenport C."/>
            <person name="Dematte L."/>
            <person name="Mraz A."/>
            <person name="Battilana J."/>
            <person name="Stormo K."/>
            <person name="Costa F."/>
            <person name="Tao Q."/>
            <person name="Si-Ammour A."/>
            <person name="Harkins T."/>
            <person name="Lackey A."/>
            <person name="Perbost C."/>
            <person name="Taillon B."/>
            <person name="Stella A."/>
            <person name="Solovyev V."/>
            <person name="Fawcett J.A."/>
            <person name="Sterck L."/>
            <person name="Vandepoele K."/>
            <person name="Grando S.M."/>
            <person name="Toppo S."/>
            <person name="Moser C."/>
            <person name="Lanchbury J."/>
            <person name="Bogden R."/>
            <person name="Skolnick M."/>
            <person name="Sgaramella V."/>
            <person name="Bhatnagar S.K."/>
            <person name="Fontana P."/>
            <person name="Gutin A."/>
            <person name="Van de Peer Y."/>
            <person name="Salamini F."/>
            <person name="Viola R."/>
        </authorList>
    </citation>
    <scope>NUCLEOTIDE SEQUENCE</scope>
</reference>
<gene>
    <name evidence="1" type="ORF">VITISV_008043</name>
</gene>